<gene>
    <name evidence="2" type="ORF">SNEC2469_LOCUS29010</name>
</gene>
<protein>
    <submittedName>
        <fullName evidence="2">Uncharacterized protein</fullName>
    </submittedName>
</protein>
<evidence type="ECO:0000313" key="2">
    <source>
        <dbReference type="EMBL" id="CAE7882188.1"/>
    </source>
</evidence>
<name>A0A813AXQ6_9DINO</name>
<dbReference type="EMBL" id="CAJNJA010064289">
    <property type="protein sequence ID" value="CAE7882188.1"/>
    <property type="molecule type" value="Genomic_DNA"/>
</dbReference>
<accession>A0A813AXQ6</accession>
<proteinExistence type="predicted"/>
<feature type="region of interest" description="Disordered" evidence="1">
    <location>
        <begin position="1"/>
        <end position="58"/>
    </location>
</feature>
<evidence type="ECO:0000256" key="1">
    <source>
        <dbReference type="SAM" id="MobiDB-lite"/>
    </source>
</evidence>
<dbReference type="Proteomes" id="UP000601435">
    <property type="component" value="Unassembled WGS sequence"/>
</dbReference>
<reference evidence="2" key="1">
    <citation type="submission" date="2021-02" db="EMBL/GenBank/DDBJ databases">
        <authorList>
            <person name="Dougan E. K."/>
            <person name="Rhodes N."/>
            <person name="Thang M."/>
            <person name="Chan C."/>
        </authorList>
    </citation>
    <scope>NUCLEOTIDE SEQUENCE</scope>
</reference>
<dbReference type="AlphaFoldDB" id="A0A813AXQ6"/>
<comment type="caution">
    <text evidence="2">The sequence shown here is derived from an EMBL/GenBank/DDBJ whole genome shotgun (WGS) entry which is preliminary data.</text>
</comment>
<keyword evidence="3" id="KW-1185">Reference proteome</keyword>
<evidence type="ECO:0000313" key="3">
    <source>
        <dbReference type="Proteomes" id="UP000601435"/>
    </source>
</evidence>
<organism evidence="2 3">
    <name type="scientific">Symbiodinium necroappetens</name>
    <dbReference type="NCBI Taxonomy" id="1628268"/>
    <lineage>
        <taxon>Eukaryota</taxon>
        <taxon>Sar</taxon>
        <taxon>Alveolata</taxon>
        <taxon>Dinophyceae</taxon>
        <taxon>Suessiales</taxon>
        <taxon>Symbiodiniaceae</taxon>
        <taxon>Symbiodinium</taxon>
    </lineage>
</organism>
<sequence length="58" mass="6302">MRARSTTSTRKGKSGNGAPPATMPEPQGIVPARASFSARKTRMLPLIPKLSNAWPRNR</sequence>